<gene>
    <name evidence="2" type="ORF">FIBSPDRAFT_754484</name>
</gene>
<dbReference type="AlphaFoldDB" id="A0A166BJM0"/>
<protein>
    <recommendedName>
        <fullName evidence="1">DUF6830 domain-containing protein</fullName>
    </recommendedName>
</protein>
<sequence length="839" mass="93849">MGLAHYPFSSHRDWGLARFLADSSLSQAEIDVFLKLDRIKKDPPSFTSAAGLRKLIEALPAVPEWKYVEIKIPGYSTKDPMILYWRDGLEVAEYLFANPIFASCMETTPYQLLDEAGRPKTLPIGHTVLGIIAASDKTPLTVGTGSKEMHPFLISLANIKAGVRMKATSHAFALAGYLPIPKFRDVTGPVQAALSARVFHIAVSIITNTLQQAEGPGHTMPGPDGNLRICHPVLASYIADLPEQRMIVCVTQNQSPTSLATQEEFGDGVQRPPRTREYILARILEALTRCPPSDVAGYTRVAALLGLSGVHQPFWRLWGSADPPKFLTPDALHAWHKFFFDHVLRWVINIMGGDELDRRMASLQRCVGVRHWKNGVSKLKQCTGREHRDLEKILVPLIAGAVPHPVLRAIRSLNEFIFGAQGLLLYEEHLHAITEALREFHHFKNSIIVAGGRRGKHGPILHFNIPKLEGMGRVIYNAIYMGAPYGYSSDASERCHITLVKKPFRQTNKRSDFPAQCARYMDRVEKTRLFHLYTSLSYNRAGLINVMVEEATAVADHYPEATWLSHALPPGEYRVRGAAAKTSLFDKVRSEISDDLEVAFSVTIKPQYTMKTIAEGAQLFALQDLHQSLGDYFVEHLSHADRNGRRKSLAGCFLPFTHLNIWPSFRMQQHSKQDPNILLPARTVQALAPTPEMPYGRCNTALVRDNAGEGLADSSVVQIRIVFQPLHAAASDPASIYFYGESFVFSPANKGFNDDRQEVFIPESGIDMFVVNRHVRNDGTRVGDIYKLTDICEFVELVPKYGKTIPAHINSDNSLELMHSFYINHFASKETFHAILSYQ</sequence>
<proteinExistence type="predicted"/>
<evidence type="ECO:0000313" key="2">
    <source>
        <dbReference type="EMBL" id="KZP12707.1"/>
    </source>
</evidence>
<name>A0A166BJM0_9AGAM</name>
<dbReference type="EMBL" id="KV417643">
    <property type="protein sequence ID" value="KZP12707.1"/>
    <property type="molecule type" value="Genomic_DNA"/>
</dbReference>
<dbReference type="Pfam" id="PF18759">
    <property type="entry name" value="Plavaka"/>
    <property type="match status" value="1"/>
</dbReference>
<organism evidence="2">
    <name type="scientific">Athelia psychrophila</name>
    <dbReference type="NCBI Taxonomy" id="1759441"/>
    <lineage>
        <taxon>Eukaryota</taxon>
        <taxon>Fungi</taxon>
        <taxon>Dikarya</taxon>
        <taxon>Basidiomycota</taxon>
        <taxon>Agaricomycotina</taxon>
        <taxon>Agaricomycetes</taxon>
        <taxon>Agaricomycetidae</taxon>
        <taxon>Atheliales</taxon>
        <taxon>Atheliaceae</taxon>
        <taxon>Athelia</taxon>
    </lineage>
</organism>
<dbReference type="Pfam" id="PF20722">
    <property type="entry name" value="DUF6830"/>
    <property type="match status" value="1"/>
</dbReference>
<evidence type="ECO:0000259" key="1">
    <source>
        <dbReference type="Pfam" id="PF20722"/>
    </source>
</evidence>
<dbReference type="InterPro" id="IPR041078">
    <property type="entry name" value="Plavaka"/>
</dbReference>
<reference evidence="2" key="1">
    <citation type="journal article" date="2016" name="Mol. Biol. Evol.">
        <title>Comparative Genomics of Early-Diverging Mushroom-Forming Fungi Provides Insights into the Origins of Lignocellulose Decay Capabilities.</title>
        <authorList>
            <person name="Nagy L.G."/>
            <person name="Riley R."/>
            <person name="Tritt A."/>
            <person name="Adam C."/>
            <person name="Daum C."/>
            <person name="Floudas D."/>
            <person name="Sun H."/>
            <person name="Yadav J.S."/>
            <person name="Pangilinan J."/>
            <person name="Larsson K.H."/>
            <person name="Matsuura K."/>
            <person name="Barry K."/>
            <person name="Labutti K."/>
            <person name="Kuo R."/>
            <person name="Ohm R.A."/>
            <person name="Bhattacharya S.S."/>
            <person name="Shirouzu T."/>
            <person name="Yoshinaga Y."/>
            <person name="Martin F.M."/>
            <person name="Grigoriev I.V."/>
            <person name="Hibbett D.S."/>
        </authorList>
    </citation>
    <scope>NUCLEOTIDE SEQUENCE [LARGE SCALE GENOMIC DNA]</scope>
    <source>
        <strain evidence="2">CBS 109695</strain>
    </source>
</reference>
<feature type="domain" description="DUF6830" evidence="1">
    <location>
        <begin position="597"/>
        <end position="707"/>
    </location>
</feature>
<accession>A0A166BJM0</accession>
<dbReference type="InterPro" id="IPR049233">
    <property type="entry name" value="DUF6830"/>
</dbReference>
<dbReference type="OrthoDB" id="3232986at2759"/>